<dbReference type="SUPFAM" id="SSF53448">
    <property type="entry name" value="Nucleotide-diphospho-sugar transferases"/>
    <property type="match status" value="1"/>
</dbReference>
<dbReference type="PANTHER" id="PTHR22916">
    <property type="entry name" value="GLYCOSYLTRANSFERASE"/>
    <property type="match status" value="1"/>
</dbReference>
<protein>
    <recommendedName>
        <fullName evidence="1">Glycosyltransferase 2-like domain-containing protein</fullName>
    </recommendedName>
</protein>
<evidence type="ECO:0000313" key="3">
    <source>
        <dbReference type="Proteomes" id="UP000178808"/>
    </source>
</evidence>
<dbReference type="Proteomes" id="UP000178808">
    <property type="component" value="Unassembled WGS sequence"/>
</dbReference>
<dbReference type="GO" id="GO:0016758">
    <property type="term" value="F:hexosyltransferase activity"/>
    <property type="evidence" value="ECO:0007669"/>
    <property type="project" value="UniProtKB-ARBA"/>
</dbReference>
<reference evidence="2 3" key="1">
    <citation type="journal article" date="2016" name="Nat. Commun.">
        <title>Thousands of microbial genomes shed light on interconnected biogeochemical processes in an aquifer system.</title>
        <authorList>
            <person name="Anantharaman K."/>
            <person name="Brown C.T."/>
            <person name="Hug L.A."/>
            <person name="Sharon I."/>
            <person name="Castelle C.J."/>
            <person name="Probst A.J."/>
            <person name="Thomas B.C."/>
            <person name="Singh A."/>
            <person name="Wilkins M.J."/>
            <person name="Karaoz U."/>
            <person name="Brodie E.L."/>
            <person name="Williams K.H."/>
            <person name="Hubbard S.S."/>
            <person name="Banfield J.F."/>
        </authorList>
    </citation>
    <scope>NUCLEOTIDE SEQUENCE [LARGE SCALE GENOMIC DNA]</scope>
</reference>
<evidence type="ECO:0000313" key="2">
    <source>
        <dbReference type="EMBL" id="OGY59405.1"/>
    </source>
</evidence>
<evidence type="ECO:0000259" key="1">
    <source>
        <dbReference type="Pfam" id="PF00535"/>
    </source>
</evidence>
<feature type="domain" description="Glycosyltransferase 2-like" evidence="1">
    <location>
        <begin position="7"/>
        <end position="141"/>
    </location>
</feature>
<gene>
    <name evidence="2" type="ORF">A3I31_01215</name>
</gene>
<name>A0A1G1Z452_9BACT</name>
<dbReference type="AlphaFoldDB" id="A0A1G1Z452"/>
<dbReference type="Gene3D" id="3.90.550.10">
    <property type="entry name" value="Spore Coat Polysaccharide Biosynthesis Protein SpsA, Chain A"/>
    <property type="match status" value="1"/>
</dbReference>
<dbReference type="PANTHER" id="PTHR22916:SF3">
    <property type="entry name" value="UDP-GLCNAC:BETAGAL BETA-1,3-N-ACETYLGLUCOSAMINYLTRANSFERASE-LIKE PROTEIN 1"/>
    <property type="match status" value="1"/>
</dbReference>
<accession>A0A1G1Z452</accession>
<dbReference type="EMBL" id="MHIZ01000035">
    <property type="protein sequence ID" value="OGY59405.1"/>
    <property type="molecule type" value="Genomic_DNA"/>
</dbReference>
<sequence>MIKPLVSIITLTYNHERFIRTCIESVLHQSYGRFEHIIIDDGSTDTTEQIVRSFHDSRIRYVRLPHEGLATMGKRYNEALRMARGELIAILEGDDFWPYDKLAKQAPLFENSSVVFSWGKVRQVDHNDQEIDSVPLFSLDTSLWRNEPIGAVLQKLLFFNPIRSPSVMLRTSTLRNIGGFIQPPSLPLVDYPTWLHFALQGTFATTNEVVGFYRIHPVQVTSNQGGNIEEMVALYALSFLSTVSSVIRAQFELSGEAVSKNYERRKVSRFCTEGRRLLLRQEWRAARARYAHALRYGDFLTRLKGALGITASLLHFDMEFLAKILHRPRLR</sequence>
<proteinExistence type="predicted"/>
<dbReference type="Pfam" id="PF00535">
    <property type="entry name" value="Glycos_transf_2"/>
    <property type="match status" value="1"/>
</dbReference>
<comment type="caution">
    <text evidence="2">The sequence shown here is derived from an EMBL/GenBank/DDBJ whole genome shotgun (WGS) entry which is preliminary data.</text>
</comment>
<dbReference type="InterPro" id="IPR029044">
    <property type="entry name" value="Nucleotide-diphossugar_trans"/>
</dbReference>
<organism evidence="2 3">
    <name type="scientific">Candidatus Colwellbacteria bacterium RIFCSPLOWO2_02_FULL_44_20b</name>
    <dbReference type="NCBI Taxonomy" id="1797691"/>
    <lineage>
        <taxon>Bacteria</taxon>
        <taxon>Candidatus Colwelliibacteriota</taxon>
    </lineage>
</organism>
<dbReference type="InterPro" id="IPR001173">
    <property type="entry name" value="Glyco_trans_2-like"/>
</dbReference>